<evidence type="ECO:0000259" key="10">
    <source>
        <dbReference type="SMART" id="SM00085"/>
    </source>
</evidence>
<comment type="similarity">
    <text evidence="7">Belongs to the phospholipase A2 family.</text>
</comment>
<dbReference type="SMART" id="SM00085">
    <property type="entry name" value="PA2c"/>
    <property type="match status" value="1"/>
</dbReference>
<evidence type="ECO:0000313" key="11">
    <source>
        <dbReference type="EMBL" id="KAL3082853.1"/>
    </source>
</evidence>
<feature type="disulfide bond" evidence="6">
    <location>
        <begin position="35"/>
        <end position="95"/>
    </location>
</feature>
<feature type="region of interest" description="Disordered" evidence="9">
    <location>
        <begin position="266"/>
        <end position="290"/>
    </location>
</feature>
<feature type="disulfide bond" evidence="6">
    <location>
        <begin position="42"/>
        <end position="88"/>
    </location>
</feature>
<dbReference type="InterPro" id="IPR001211">
    <property type="entry name" value="PLA2"/>
</dbReference>
<dbReference type="SUPFAM" id="SSF48619">
    <property type="entry name" value="Phospholipase A2, PLA2"/>
    <property type="match status" value="1"/>
</dbReference>
<evidence type="ECO:0000313" key="12">
    <source>
        <dbReference type="Proteomes" id="UP001620645"/>
    </source>
</evidence>
<dbReference type="InterPro" id="IPR036375">
    <property type="entry name" value="Hemopexin-like_dom_sf"/>
</dbReference>
<dbReference type="Proteomes" id="UP001620645">
    <property type="component" value="Unassembled WGS sequence"/>
</dbReference>
<feature type="disulfide bond" evidence="6">
    <location>
        <begin position="20"/>
        <end position="36"/>
    </location>
</feature>
<evidence type="ECO:0000256" key="4">
    <source>
        <dbReference type="PIRSR" id="PIRSR601211-1"/>
    </source>
</evidence>
<dbReference type="PROSITE" id="PS00119">
    <property type="entry name" value="PA2_ASP"/>
    <property type="match status" value="1"/>
</dbReference>
<keyword evidence="3 6" id="KW-1015">Disulfide bond</keyword>
<proteinExistence type="inferred from homology"/>
<evidence type="ECO:0000256" key="3">
    <source>
        <dbReference type="ARBA" id="ARBA00023157"/>
    </source>
</evidence>
<name>A0ABD2J2Y1_HETSC</name>
<reference evidence="11 12" key="1">
    <citation type="submission" date="2024-10" db="EMBL/GenBank/DDBJ databases">
        <authorList>
            <person name="Kim D."/>
        </authorList>
    </citation>
    <scope>NUCLEOTIDE SEQUENCE [LARGE SCALE GENOMIC DNA]</scope>
    <source>
        <strain evidence="11">Taebaek</strain>
    </source>
</reference>
<feature type="active site" evidence="4">
    <location>
        <position position="39"/>
    </location>
</feature>
<dbReference type="InterPro" id="IPR033113">
    <property type="entry name" value="PLA2_histidine"/>
</dbReference>
<dbReference type="InterPro" id="IPR033112">
    <property type="entry name" value="PLA2_Asp_AS"/>
</dbReference>
<dbReference type="InterPro" id="IPR036444">
    <property type="entry name" value="PLipase_A2_dom_sf"/>
</dbReference>
<dbReference type="InterPro" id="IPR016090">
    <property type="entry name" value="PLA2-like_dom"/>
</dbReference>
<dbReference type="Gene3D" id="1.20.90.10">
    <property type="entry name" value="Phospholipase A2 domain"/>
    <property type="match status" value="1"/>
</dbReference>
<evidence type="ECO:0000256" key="8">
    <source>
        <dbReference type="RuleBase" id="RU361236"/>
    </source>
</evidence>
<keyword evidence="5" id="KW-0479">Metal-binding</keyword>
<feature type="compositionally biased region" description="Basic residues" evidence="9">
    <location>
        <begin position="268"/>
        <end position="283"/>
    </location>
</feature>
<evidence type="ECO:0000256" key="1">
    <source>
        <dbReference type="ARBA" id="ARBA00004613"/>
    </source>
</evidence>
<accession>A0ABD2J2Y1</accession>
<feature type="disulfide bond" evidence="6">
    <location>
        <begin position="52"/>
        <end position="81"/>
    </location>
</feature>
<sequence>MAECKLHYTALVYDDYGCWCGIGGSGTPIDGIDMCCKLHDQCYDLAVDRGLCYDTYVEYADPYSWTCQQGEPNCSQKQFGCKAALCECDKNVVNCWSKFKVPSKREKCTKTKVNRTYETRRAKNTAAPNGNGSGQVDGLAMLSPTFLPAPTFPPPHFFPHSDVILLKATANAMPFFRPFHFPRLHLRLLLLLPFVLVVVLSDVPSSSPPSSPQFAPSVAFHRSGDRFFVPRRIPKMSRTEKRKLLLEKYKSEGIEPPREFYETDWAKGRKRKRTDGRQKRHRATAQADNRARRVVQHVVRRQHKPRTNGRLQARNAGQCPSKLDAVTEAFNRHLYLFSAGMVYEVWRDSQGLQQKRAFALSELFPNGPRRVNAAFTNRKSGVTVLLDYRTVYRFRWDKRYKRFYMARHSPRQLPSQIDFLPKKGFQWRDGHLILSNTKKFVSFDPFWNMVTFSSDKANEYFPNLDKRMVGVAKHGKDAYLMITEEGKLQVYDMDKHKVRLEFPVSLRHLLACLTAPNSTTLAN</sequence>
<dbReference type="AlphaFoldDB" id="A0ABD2J2Y1"/>
<dbReference type="CDD" id="cd00125">
    <property type="entry name" value="PLA2c"/>
    <property type="match status" value="1"/>
</dbReference>
<evidence type="ECO:0000256" key="5">
    <source>
        <dbReference type="PIRSR" id="PIRSR601211-2"/>
    </source>
</evidence>
<dbReference type="SUPFAM" id="SSF50923">
    <property type="entry name" value="Hemopexin-like domain"/>
    <property type="match status" value="1"/>
</dbReference>
<feature type="active site" evidence="4">
    <location>
        <position position="89"/>
    </location>
</feature>
<gene>
    <name evidence="11" type="ORF">niasHS_010655</name>
</gene>
<feature type="binding site" evidence="5">
    <location>
        <position position="21"/>
    </location>
    <ligand>
        <name>Ca(2+)</name>
        <dbReference type="ChEBI" id="CHEBI:29108"/>
    </ligand>
</feature>
<dbReference type="PANTHER" id="PTHR11716:SF107">
    <property type="entry name" value="PHOSPHOLIPASE A2"/>
    <property type="match status" value="1"/>
</dbReference>
<evidence type="ECO:0000256" key="6">
    <source>
        <dbReference type="PIRSR" id="PIRSR601211-3"/>
    </source>
</evidence>
<organism evidence="11 12">
    <name type="scientific">Heterodera schachtii</name>
    <name type="common">Sugarbeet cyst nematode worm</name>
    <name type="synonym">Tylenchus schachtii</name>
    <dbReference type="NCBI Taxonomy" id="97005"/>
    <lineage>
        <taxon>Eukaryota</taxon>
        <taxon>Metazoa</taxon>
        <taxon>Ecdysozoa</taxon>
        <taxon>Nematoda</taxon>
        <taxon>Chromadorea</taxon>
        <taxon>Rhabditida</taxon>
        <taxon>Tylenchina</taxon>
        <taxon>Tylenchomorpha</taxon>
        <taxon>Tylenchoidea</taxon>
        <taxon>Heteroderidae</taxon>
        <taxon>Heteroderinae</taxon>
        <taxon>Heterodera</taxon>
    </lineage>
</organism>
<dbReference type="PRINTS" id="PR00389">
    <property type="entry name" value="PHPHLIPASEA2"/>
</dbReference>
<dbReference type="Pfam" id="PF00068">
    <property type="entry name" value="Phospholip_A2_1"/>
    <property type="match status" value="1"/>
</dbReference>
<dbReference type="PROSITE" id="PS00118">
    <property type="entry name" value="PA2_HIS"/>
    <property type="match status" value="1"/>
</dbReference>
<keyword evidence="12" id="KW-1185">Reference proteome</keyword>
<evidence type="ECO:0000256" key="7">
    <source>
        <dbReference type="RuleBase" id="RU003654"/>
    </source>
</evidence>
<evidence type="ECO:0000256" key="2">
    <source>
        <dbReference type="ARBA" id="ARBA00022525"/>
    </source>
</evidence>
<keyword evidence="2 8" id="KW-0964">Secreted</keyword>
<feature type="domain" description="Phospholipase A2-like central" evidence="10">
    <location>
        <begin position="1"/>
        <end position="114"/>
    </location>
</feature>
<feature type="disulfide bond" evidence="6">
    <location>
        <begin position="74"/>
        <end position="86"/>
    </location>
</feature>
<comment type="cofactor">
    <cofactor evidence="5">
        <name>Ca(2+)</name>
        <dbReference type="ChEBI" id="CHEBI:29108"/>
    </cofactor>
    <text evidence="5">Binds 1 Ca(2+) ion per subunit.</text>
</comment>
<evidence type="ECO:0000256" key="9">
    <source>
        <dbReference type="SAM" id="MobiDB-lite"/>
    </source>
</evidence>
<protein>
    <recommendedName>
        <fullName evidence="10">Phospholipase A2-like central domain-containing protein</fullName>
    </recommendedName>
</protein>
<keyword evidence="5" id="KW-0106">Calcium</keyword>
<dbReference type="GO" id="GO:0005576">
    <property type="term" value="C:extracellular region"/>
    <property type="evidence" value="ECO:0007669"/>
    <property type="project" value="UniProtKB-SubCell"/>
</dbReference>
<feature type="binding site" evidence="5">
    <location>
        <position position="23"/>
    </location>
    <ligand>
        <name>Ca(2+)</name>
        <dbReference type="ChEBI" id="CHEBI:29108"/>
    </ligand>
</feature>
<comment type="caution">
    <text evidence="11">The sequence shown here is derived from an EMBL/GenBank/DDBJ whole genome shotgun (WGS) entry which is preliminary data.</text>
</comment>
<dbReference type="Gene3D" id="2.110.10.10">
    <property type="entry name" value="Hemopexin-like domain"/>
    <property type="match status" value="1"/>
</dbReference>
<dbReference type="PANTHER" id="PTHR11716">
    <property type="entry name" value="PHOSPHOLIPASE A2 FAMILY MEMBER"/>
    <property type="match status" value="1"/>
</dbReference>
<comment type="subcellular location">
    <subcellularLocation>
        <location evidence="1 8">Secreted</location>
    </subcellularLocation>
</comment>
<dbReference type="EMBL" id="JBICCN010000254">
    <property type="protein sequence ID" value="KAL3082853.1"/>
    <property type="molecule type" value="Genomic_DNA"/>
</dbReference>
<feature type="binding site" evidence="5">
    <location>
        <position position="40"/>
    </location>
    <ligand>
        <name>Ca(2+)</name>
        <dbReference type="ChEBI" id="CHEBI:29108"/>
    </ligand>
</feature>